<gene>
    <name evidence="2" type="ORF">ABGN05_11620</name>
</gene>
<dbReference type="InterPro" id="IPR017438">
    <property type="entry name" value="ATP-NAD_kinase_N"/>
</dbReference>
<proteinExistence type="predicted"/>
<evidence type="ECO:0000259" key="1">
    <source>
        <dbReference type="PROSITE" id="PS50146"/>
    </source>
</evidence>
<dbReference type="PANTHER" id="PTHR30492:SF0">
    <property type="entry name" value="METHYLGLYOXAL SYNTHASE"/>
    <property type="match status" value="1"/>
</dbReference>
<dbReference type="SUPFAM" id="SSF111331">
    <property type="entry name" value="NAD kinase/diacylglycerol kinase-like"/>
    <property type="match status" value="1"/>
</dbReference>
<keyword evidence="2" id="KW-0808">Transferase</keyword>
<sequence>MHFLAILNREGGTLRTTDLDALSDYMRQSMSRAGHGIEIEIVAGAEISDALKKAVAREDVDVVLAGGGDGTISAAAAMLMDTGKALAVLPAGTMNLFARGLHIPLTLEEAIDGYAHGEERAVDIATANGKPFVHQYSIGLHARMVQLRSRFEYGSRFGKILASWRAAFAVMAHPPAIDISLDIGSTQIRTRTTGLGISNNVFGEGHLPYADKPDGGVLGIYISSAANRLEILWFFLAMLRGRWKDLEMVEIHECETAILKIRSPLRRHPCVMDGELRPMERETVLQIRPKALRVLVPSAEATMQDRGGSAT</sequence>
<dbReference type="Proteomes" id="UP001556692">
    <property type="component" value="Unassembled WGS sequence"/>
</dbReference>
<protein>
    <submittedName>
        <fullName evidence="2">Diacylglycerol kinase family protein</fullName>
    </submittedName>
</protein>
<evidence type="ECO:0000313" key="3">
    <source>
        <dbReference type="Proteomes" id="UP001556692"/>
    </source>
</evidence>
<dbReference type="InterPro" id="IPR004363">
    <property type="entry name" value="Methylgl_synth"/>
</dbReference>
<dbReference type="EMBL" id="JBDPGJ010000002">
    <property type="protein sequence ID" value="MEX0406315.1"/>
    <property type="molecule type" value="Genomic_DNA"/>
</dbReference>
<keyword evidence="3" id="KW-1185">Reference proteome</keyword>
<evidence type="ECO:0000313" key="2">
    <source>
        <dbReference type="EMBL" id="MEX0406315.1"/>
    </source>
</evidence>
<dbReference type="PROSITE" id="PS50146">
    <property type="entry name" value="DAGK"/>
    <property type="match status" value="1"/>
</dbReference>
<dbReference type="InterPro" id="IPR016064">
    <property type="entry name" value="NAD/diacylglycerol_kinase_sf"/>
</dbReference>
<dbReference type="RefSeq" id="WP_367954170.1">
    <property type="nucleotide sequence ID" value="NZ_JBDPGJ010000002.1"/>
</dbReference>
<dbReference type="Gene3D" id="3.40.50.10330">
    <property type="entry name" value="Probable inorganic polyphosphate/atp-NAD kinase, domain 1"/>
    <property type="match status" value="1"/>
</dbReference>
<name>A0ABV3SJ32_9HYPH</name>
<organism evidence="2 3">
    <name type="scientific">Aquibium pacificus</name>
    <dbReference type="NCBI Taxonomy" id="3153579"/>
    <lineage>
        <taxon>Bacteria</taxon>
        <taxon>Pseudomonadati</taxon>
        <taxon>Pseudomonadota</taxon>
        <taxon>Alphaproteobacteria</taxon>
        <taxon>Hyphomicrobiales</taxon>
        <taxon>Phyllobacteriaceae</taxon>
        <taxon>Aquibium</taxon>
    </lineage>
</organism>
<comment type="caution">
    <text evidence="2">The sequence shown here is derived from an EMBL/GenBank/DDBJ whole genome shotgun (WGS) entry which is preliminary data.</text>
</comment>
<dbReference type="GO" id="GO:0016301">
    <property type="term" value="F:kinase activity"/>
    <property type="evidence" value="ECO:0007669"/>
    <property type="project" value="UniProtKB-KW"/>
</dbReference>
<dbReference type="Pfam" id="PF00781">
    <property type="entry name" value="DAGK_cat"/>
    <property type="match status" value="1"/>
</dbReference>
<accession>A0ABV3SJ32</accession>
<feature type="domain" description="DAGKc" evidence="1">
    <location>
        <begin position="1"/>
        <end position="131"/>
    </location>
</feature>
<reference evidence="2 3" key="1">
    <citation type="submission" date="2024-05" db="EMBL/GenBank/DDBJ databases">
        <authorList>
            <person name="Jiang F."/>
        </authorList>
    </citation>
    <scope>NUCLEOTIDE SEQUENCE [LARGE SCALE GENOMIC DNA]</scope>
    <source>
        <strain evidence="2 3">LZ166</strain>
    </source>
</reference>
<dbReference type="Gene3D" id="2.60.200.40">
    <property type="match status" value="1"/>
</dbReference>
<keyword evidence="2" id="KW-0418">Kinase</keyword>
<dbReference type="InterPro" id="IPR001206">
    <property type="entry name" value="Diacylglycerol_kinase_cat_dom"/>
</dbReference>
<dbReference type="PANTHER" id="PTHR30492">
    <property type="entry name" value="METHYLGLYOXAL SYNTHASE"/>
    <property type="match status" value="1"/>
</dbReference>